<dbReference type="AlphaFoldDB" id="A0A8X6Q3P3"/>
<accession>A0A8X6Q3P3</accession>
<reference evidence="1" key="1">
    <citation type="submission" date="2020-08" db="EMBL/GenBank/DDBJ databases">
        <title>Multicomponent nature underlies the extraordinary mechanical properties of spider dragline silk.</title>
        <authorList>
            <person name="Kono N."/>
            <person name="Nakamura H."/>
            <person name="Mori M."/>
            <person name="Yoshida Y."/>
            <person name="Ohtoshi R."/>
            <person name="Malay A.D."/>
            <person name="Moran D.A.P."/>
            <person name="Tomita M."/>
            <person name="Numata K."/>
            <person name="Arakawa K."/>
        </authorList>
    </citation>
    <scope>NUCLEOTIDE SEQUENCE</scope>
</reference>
<organism evidence="1 2">
    <name type="scientific">Nephila pilipes</name>
    <name type="common">Giant wood spider</name>
    <name type="synonym">Nephila maculata</name>
    <dbReference type="NCBI Taxonomy" id="299642"/>
    <lineage>
        <taxon>Eukaryota</taxon>
        <taxon>Metazoa</taxon>
        <taxon>Ecdysozoa</taxon>
        <taxon>Arthropoda</taxon>
        <taxon>Chelicerata</taxon>
        <taxon>Arachnida</taxon>
        <taxon>Araneae</taxon>
        <taxon>Araneomorphae</taxon>
        <taxon>Entelegynae</taxon>
        <taxon>Araneoidea</taxon>
        <taxon>Nephilidae</taxon>
        <taxon>Nephila</taxon>
    </lineage>
</organism>
<evidence type="ECO:0000313" key="2">
    <source>
        <dbReference type="Proteomes" id="UP000887013"/>
    </source>
</evidence>
<comment type="caution">
    <text evidence="1">The sequence shown here is derived from an EMBL/GenBank/DDBJ whole genome shotgun (WGS) entry which is preliminary data.</text>
</comment>
<name>A0A8X6Q3P3_NEPPI</name>
<keyword evidence="2" id="KW-1185">Reference proteome</keyword>
<gene>
    <name evidence="1" type="ORF">NPIL_609021</name>
</gene>
<dbReference type="Proteomes" id="UP000887013">
    <property type="component" value="Unassembled WGS sequence"/>
</dbReference>
<sequence>MLTTAPRGSAGHVSPRHSIVVNVTTLPGPKMFIPLNAKRSRTAPNGYNRYAYDTCFIENQRRKPRNEEQRLTKPSVRPSYAARSSLPFLPACRCGEFVNK</sequence>
<evidence type="ECO:0000313" key="1">
    <source>
        <dbReference type="EMBL" id="GFT97277.1"/>
    </source>
</evidence>
<protein>
    <submittedName>
        <fullName evidence="1">Uncharacterized protein</fullName>
    </submittedName>
</protein>
<proteinExistence type="predicted"/>
<dbReference type="EMBL" id="BMAW01122068">
    <property type="protein sequence ID" value="GFT97277.1"/>
    <property type="molecule type" value="Genomic_DNA"/>
</dbReference>